<evidence type="ECO:0000313" key="2">
    <source>
        <dbReference type="Proteomes" id="UP000535415"/>
    </source>
</evidence>
<dbReference type="Pfam" id="PF13279">
    <property type="entry name" value="4HBT_2"/>
    <property type="match status" value="1"/>
</dbReference>
<dbReference type="EC" id="3.1.2.23" evidence="1"/>
<dbReference type="SUPFAM" id="SSF54637">
    <property type="entry name" value="Thioesterase/thiol ester dehydrase-isomerase"/>
    <property type="match status" value="1"/>
</dbReference>
<dbReference type="GO" id="GO:0018739">
    <property type="term" value="F:4-hydroxybenzoyl-CoA thioesterase activity"/>
    <property type="evidence" value="ECO:0007669"/>
    <property type="project" value="UniProtKB-EC"/>
</dbReference>
<keyword evidence="2" id="KW-1185">Reference proteome</keyword>
<dbReference type="Gene3D" id="3.10.129.10">
    <property type="entry name" value="Hotdog Thioesterase"/>
    <property type="match status" value="1"/>
</dbReference>
<reference evidence="1 2" key="1">
    <citation type="submission" date="2020-08" db="EMBL/GenBank/DDBJ databases">
        <title>Genomic Encyclopedia of Type Strains, Phase IV (KMG-IV): sequencing the most valuable type-strain genomes for metagenomic binning, comparative biology and taxonomic classification.</title>
        <authorList>
            <person name="Goeker M."/>
        </authorList>
    </citation>
    <scope>NUCLEOTIDE SEQUENCE [LARGE SCALE GENOMIC DNA]</scope>
    <source>
        <strain evidence="1 2">DSM 101064</strain>
    </source>
</reference>
<dbReference type="AlphaFoldDB" id="A0A7W9BJC2"/>
<dbReference type="CDD" id="cd00586">
    <property type="entry name" value="4HBT"/>
    <property type="match status" value="1"/>
</dbReference>
<dbReference type="Proteomes" id="UP000535415">
    <property type="component" value="Unassembled WGS sequence"/>
</dbReference>
<organism evidence="1 2">
    <name type="scientific">Yoonia ponticola</name>
    <dbReference type="NCBI Taxonomy" id="1524255"/>
    <lineage>
        <taxon>Bacteria</taxon>
        <taxon>Pseudomonadati</taxon>
        <taxon>Pseudomonadota</taxon>
        <taxon>Alphaproteobacteria</taxon>
        <taxon>Rhodobacterales</taxon>
        <taxon>Paracoccaceae</taxon>
        <taxon>Yoonia</taxon>
    </lineage>
</organism>
<sequence length="147" mass="16710">MNDVFTIRRQVEFNHCDPAGIVFYPRYFEMISSATERFFSDALDFSWATMGLVDGFGTPMGNIETRFYAPSRLEDWLTISITAKRVGTSSLTLQIECHCEDERRFACKATLVHANIQTGTSHPWPDAPRAAMTRYLLSVNSNQEDLS</sequence>
<protein>
    <submittedName>
        <fullName evidence="1">4-hydroxybenzoyl-CoA thioesterase</fullName>
        <ecNumber evidence="1">3.1.2.23</ecNumber>
    </submittedName>
</protein>
<dbReference type="RefSeq" id="WP_183526825.1">
    <property type="nucleotide sequence ID" value="NZ_JACIJM010000003.1"/>
</dbReference>
<name>A0A7W9BJC2_9RHOB</name>
<gene>
    <name evidence="1" type="ORF">FHS72_001117</name>
</gene>
<dbReference type="InterPro" id="IPR029069">
    <property type="entry name" value="HotDog_dom_sf"/>
</dbReference>
<accession>A0A7W9BJC2</accession>
<keyword evidence="1" id="KW-0378">Hydrolase</keyword>
<dbReference type="EMBL" id="JACIJM010000003">
    <property type="protein sequence ID" value="MBB5721505.1"/>
    <property type="molecule type" value="Genomic_DNA"/>
</dbReference>
<proteinExistence type="predicted"/>
<comment type="caution">
    <text evidence="1">The sequence shown here is derived from an EMBL/GenBank/DDBJ whole genome shotgun (WGS) entry which is preliminary data.</text>
</comment>
<evidence type="ECO:0000313" key="1">
    <source>
        <dbReference type="EMBL" id="MBB5721505.1"/>
    </source>
</evidence>